<dbReference type="KEGG" id="tki:TKV_c12030"/>
<organism evidence="3 4">
    <name type="scientific">Thermoanaerobacter kivui</name>
    <name type="common">Acetogenium kivui</name>
    <dbReference type="NCBI Taxonomy" id="2325"/>
    <lineage>
        <taxon>Bacteria</taxon>
        <taxon>Bacillati</taxon>
        <taxon>Bacillota</taxon>
        <taxon>Clostridia</taxon>
        <taxon>Thermoanaerobacterales</taxon>
        <taxon>Thermoanaerobacteraceae</taxon>
        <taxon>Thermoanaerobacter</taxon>
    </lineage>
</organism>
<evidence type="ECO:0000313" key="4">
    <source>
        <dbReference type="Proteomes" id="UP000029669"/>
    </source>
</evidence>
<reference evidence="4" key="1">
    <citation type="journal article" date="2015" name="Genome Announc.">
        <title>Whole-Genome Sequences of 80 Environmental and Clinical Isolates of Burkholderia pseudomallei.</title>
        <authorList>
            <person name="Johnson S.L."/>
            <person name="Baker A.L."/>
            <person name="Chain P.S."/>
            <person name="Currie B.J."/>
            <person name="Daligault H.E."/>
            <person name="Davenport K.W."/>
            <person name="Davis C.B."/>
            <person name="Inglis T.J."/>
            <person name="Kaestli M."/>
            <person name="Koren S."/>
            <person name="Mayo M."/>
            <person name="Merritt A.J."/>
            <person name="Price E.P."/>
            <person name="Sarovich D.S."/>
            <person name="Warner J."/>
            <person name="Rosovitz M.J."/>
        </authorList>
    </citation>
    <scope>NUCLEOTIDE SEQUENCE [LARGE SCALE GENOMIC DNA]</scope>
    <source>
        <strain evidence="4">DSM 2030</strain>
    </source>
</reference>
<dbReference type="HOGENOM" id="CLU_071454_2_0_9"/>
<dbReference type="STRING" id="2325.TKV_c12030"/>
<name>A0A097ARD6_THEKI</name>
<dbReference type="EMBL" id="CP009170">
    <property type="protein sequence ID" value="AIS52374.1"/>
    <property type="molecule type" value="Genomic_DNA"/>
</dbReference>
<feature type="region of interest" description="Disordered" evidence="1">
    <location>
        <begin position="106"/>
        <end position="127"/>
    </location>
</feature>
<sequence length="194" mass="21335">MDFNKLKDKLIKDNKKMIENLTVIFLIGLILLIGASTFSKPRPSNNDSGKELVLEQKREDKTEDYAKRLEIDLKNILSKIEGVGNVDVLITLNSDEEVVAAMDVVESSTTTNEKDSSGGIRETTQTESNNRIVTSQDTTGQSVPIVLKKIMPEIRGVIVVADGAKDPRLRYELSSAVQTALGIPAYKVKVISSK</sequence>
<dbReference type="RefSeq" id="WP_049685141.1">
    <property type="nucleotide sequence ID" value="NZ_CP009170.1"/>
</dbReference>
<keyword evidence="2" id="KW-0812">Transmembrane</keyword>
<accession>A0A097ARD6</accession>
<feature type="transmembrane region" description="Helical" evidence="2">
    <location>
        <begin position="21"/>
        <end position="38"/>
    </location>
</feature>
<proteinExistence type="predicted"/>
<evidence type="ECO:0000256" key="2">
    <source>
        <dbReference type="SAM" id="Phobius"/>
    </source>
</evidence>
<dbReference type="InterPro" id="IPR014195">
    <property type="entry name" value="Spore_III_AG"/>
</dbReference>
<gene>
    <name evidence="3" type="primary">spoIIIAG</name>
    <name evidence="3" type="ORF">TKV_c12030</name>
</gene>
<evidence type="ECO:0000313" key="3">
    <source>
        <dbReference type="EMBL" id="AIS52374.1"/>
    </source>
</evidence>
<keyword evidence="2" id="KW-0472">Membrane</keyword>
<dbReference type="NCBIfam" id="TIGR02830">
    <property type="entry name" value="spore_III_AG"/>
    <property type="match status" value="1"/>
</dbReference>
<protein>
    <submittedName>
        <fullName evidence="3">Stage III sporulation protein AG</fullName>
    </submittedName>
</protein>
<dbReference type="OrthoDB" id="1634070at2"/>
<evidence type="ECO:0000256" key="1">
    <source>
        <dbReference type="SAM" id="MobiDB-lite"/>
    </source>
</evidence>
<keyword evidence="4" id="KW-1185">Reference proteome</keyword>
<dbReference type="AlphaFoldDB" id="A0A097ARD6"/>
<dbReference type="eggNOG" id="ENOG50330Z5">
    <property type="taxonomic scope" value="Bacteria"/>
</dbReference>
<dbReference type="Proteomes" id="UP000029669">
    <property type="component" value="Chromosome"/>
</dbReference>
<keyword evidence="2" id="KW-1133">Transmembrane helix</keyword>